<name>A0A6U0B765_9CHLO</name>
<dbReference type="GO" id="GO:0047938">
    <property type="term" value="F:glucose-6-phosphate 1-epimerase activity"/>
    <property type="evidence" value="ECO:0007669"/>
    <property type="project" value="TreeGrafter"/>
</dbReference>
<gene>
    <name evidence="2" type="ORF">OMED0929_LOCUS6787</name>
</gene>
<organism evidence="2">
    <name type="scientific">Ostreococcus mediterraneus</name>
    <dbReference type="NCBI Taxonomy" id="1486918"/>
    <lineage>
        <taxon>Eukaryota</taxon>
        <taxon>Viridiplantae</taxon>
        <taxon>Chlorophyta</taxon>
        <taxon>Mamiellophyceae</taxon>
        <taxon>Mamiellales</taxon>
        <taxon>Bathycoccaceae</taxon>
        <taxon>Ostreococcus</taxon>
    </lineage>
</organism>
<dbReference type="InterPro" id="IPR008183">
    <property type="entry name" value="Aldose_1/G6P_1-epimerase"/>
</dbReference>
<proteinExistence type="predicted"/>
<feature type="compositionally biased region" description="Basic and acidic residues" evidence="1">
    <location>
        <begin position="38"/>
        <end position="54"/>
    </location>
</feature>
<dbReference type="GO" id="GO:0005737">
    <property type="term" value="C:cytoplasm"/>
    <property type="evidence" value="ECO:0007669"/>
    <property type="project" value="TreeGrafter"/>
</dbReference>
<dbReference type="GO" id="GO:0005975">
    <property type="term" value="P:carbohydrate metabolic process"/>
    <property type="evidence" value="ECO:0007669"/>
    <property type="project" value="InterPro"/>
</dbReference>
<dbReference type="Pfam" id="PF01263">
    <property type="entry name" value="Aldose_epim"/>
    <property type="match status" value="1"/>
</dbReference>
<dbReference type="InterPro" id="IPR014718">
    <property type="entry name" value="GH-type_carb-bd"/>
</dbReference>
<protein>
    <recommendedName>
        <fullName evidence="3">Glucose-6-phosphate 1-epimerase</fullName>
    </recommendedName>
</protein>
<feature type="region of interest" description="Disordered" evidence="1">
    <location>
        <begin position="1"/>
        <end position="65"/>
    </location>
</feature>
<dbReference type="GO" id="GO:0030246">
    <property type="term" value="F:carbohydrate binding"/>
    <property type="evidence" value="ECO:0007669"/>
    <property type="project" value="InterPro"/>
</dbReference>
<evidence type="ECO:0008006" key="3">
    <source>
        <dbReference type="Google" id="ProtNLM"/>
    </source>
</evidence>
<reference evidence="2" key="1">
    <citation type="submission" date="2021-01" db="EMBL/GenBank/DDBJ databases">
        <authorList>
            <person name="Corre E."/>
            <person name="Pelletier E."/>
            <person name="Niang G."/>
            <person name="Scheremetjew M."/>
            <person name="Finn R."/>
            <person name="Kale V."/>
            <person name="Holt S."/>
            <person name="Cochrane G."/>
            <person name="Meng A."/>
            <person name="Brown T."/>
            <person name="Cohen L."/>
        </authorList>
    </citation>
    <scope>NUCLEOTIDE SEQUENCE</scope>
    <source>
        <strain evidence="2">Clade-D-RCC2572</strain>
    </source>
</reference>
<dbReference type="Gene3D" id="2.70.98.10">
    <property type="match status" value="1"/>
</dbReference>
<dbReference type="SUPFAM" id="SSF74650">
    <property type="entry name" value="Galactose mutarotase-like"/>
    <property type="match status" value="1"/>
</dbReference>
<evidence type="ECO:0000256" key="1">
    <source>
        <dbReference type="SAM" id="MobiDB-lite"/>
    </source>
</evidence>
<dbReference type="EMBL" id="HBEW01008034">
    <property type="protein sequence ID" value="CAD8588097.1"/>
    <property type="molecule type" value="Transcribed_RNA"/>
</dbReference>
<dbReference type="PANTHER" id="PTHR11122:SF13">
    <property type="entry name" value="GLUCOSE-6-PHOSPHATE 1-EPIMERASE"/>
    <property type="match status" value="1"/>
</dbReference>
<dbReference type="InterPro" id="IPR011013">
    <property type="entry name" value="Gal_mutarotase_sf_dom"/>
</dbReference>
<sequence length="443" mass="48447">MNYTQRASLASAGAVRALRKPSARRTTTPRRAVRPRAKLNDEPKFVRDTRDEARAGQPADVGERDHELEAFRDALTAGSPGDSPMTQTLNKEFGVAGFIRVRDGRGDATKVTLTHPSGAYAEVYLKGANIVSWTLASGGEVFYVEEGASFKKHAPLDGGNPICFPQFGRGGERPGSVHKAYPKMPADGIASQMEWRLSESGKYVADDGTSCPFVVLETTDDDASRAVFPHAFKLSMEISLEYTSLKIKTTVYNTGPNMFEYALGYKAHVAVTDTKEGDVYYVGLNDCVVLDNEAHPTKPRVRFTADLDPLEERCFQLQGKTDKVYLNTEDLGTGVEVGTGCTLYAQNVSGEDGCVDRAVFSPWDSSPNTYRWYAGLGIGNFGKLRIAKPDSRASTEIRYHVVDTTPSIRIREDAAAYLKVSALNSLARPKFDLSGSELPTDLQ</sequence>
<dbReference type="PANTHER" id="PTHR11122">
    <property type="entry name" value="APOSPORY-ASSOCIATED PROTEIN C-RELATED"/>
    <property type="match status" value="1"/>
</dbReference>
<accession>A0A6U0B765</accession>
<feature type="compositionally biased region" description="Basic residues" evidence="1">
    <location>
        <begin position="17"/>
        <end position="37"/>
    </location>
</feature>
<dbReference type="AlphaFoldDB" id="A0A6U0B765"/>
<evidence type="ECO:0000313" key="2">
    <source>
        <dbReference type="EMBL" id="CAD8588097.1"/>
    </source>
</evidence>